<name>A0ABD4HSJ1_ENTGA</name>
<dbReference type="SUPFAM" id="SSF88946">
    <property type="entry name" value="Sigma2 domain of RNA polymerase sigma factors"/>
    <property type="match status" value="1"/>
</dbReference>
<dbReference type="Proteomes" id="UP000571857">
    <property type="component" value="Unassembled WGS sequence"/>
</dbReference>
<comment type="caution">
    <text evidence="1">The sequence shown here is derived from an EMBL/GenBank/DDBJ whole genome shotgun (WGS) entry which is preliminary data.</text>
</comment>
<organism evidence="1 2">
    <name type="scientific">Enterococcus gallinarum</name>
    <dbReference type="NCBI Taxonomy" id="1353"/>
    <lineage>
        <taxon>Bacteria</taxon>
        <taxon>Bacillati</taxon>
        <taxon>Bacillota</taxon>
        <taxon>Bacilli</taxon>
        <taxon>Lactobacillales</taxon>
        <taxon>Enterococcaceae</taxon>
        <taxon>Enterococcus</taxon>
    </lineage>
</organism>
<sequence>MVNVPAGTPSKRRNTMKEWHTLMASYERLFYKVLIRAGIFPSHPDFEDYLQELRLMLFERARRYPDEGIFRNENEVNYLFGFLLWRVIDLQRKSNRQKQLIQAIASEQEETIDLKEDIDNHLLLMQFWAFLKPKERQMWLDWVNQEGSKQSRYYYRQKLRARWQQFIHEETTNSKK</sequence>
<dbReference type="Gene3D" id="1.10.1740.10">
    <property type="match status" value="1"/>
</dbReference>
<evidence type="ECO:0000313" key="1">
    <source>
        <dbReference type="EMBL" id="MBA0974149.1"/>
    </source>
</evidence>
<gene>
    <name evidence="1" type="ORF">HWH42_16390</name>
</gene>
<reference evidence="1 2" key="1">
    <citation type="submission" date="2020-06" db="EMBL/GenBank/DDBJ databases">
        <title>Crossreactivity between MHC class I-restricted antigens from cancer cells and an enterococcal bacteriophage.</title>
        <authorList>
            <person name="Fluckiger A."/>
            <person name="Daillere R."/>
            <person name="Sassi M."/>
            <person name="Cattoir V."/>
            <person name="Kroemer G."/>
            <person name="Zitvogel L."/>
        </authorList>
    </citation>
    <scope>NUCLEOTIDE SEQUENCE [LARGE SCALE GENOMIC DNA]</scope>
    <source>
        <strain evidence="1 2">EG4</strain>
    </source>
</reference>
<accession>A0ABD4HSJ1</accession>
<protein>
    <submittedName>
        <fullName evidence="1">Sigma-70 family RNA polymerase sigma factor</fullName>
    </submittedName>
</protein>
<dbReference type="AlphaFoldDB" id="A0ABD4HSJ1"/>
<proteinExistence type="predicted"/>
<evidence type="ECO:0000313" key="2">
    <source>
        <dbReference type="Proteomes" id="UP000571857"/>
    </source>
</evidence>
<dbReference type="InterPro" id="IPR013325">
    <property type="entry name" value="RNA_pol_sigma_r2"/>
</dbReference>
<dbReference type="EMBL" id="JABXJK010000082">
    <property type="protein sequence ID" value="MBA0974149.1"/>
    <property type="molecule type" value="Genomic_DNA"/>
</dbReference>